<protein>
    <recommendedName>
        <fullName evidence="4">Secreted protein</fullName>
    </recommendedName>
</protein>
<keyword evidence="3" id="KW-1185">Reference proteome</keyword>
<gene>
    <name evidence="2" type="ORF">GCM10017083_11480</name>
</gene>
<evidence type="ECO:0000313" key="3">
    <source>
        <dbReference type="Proteomes" id="UP000630353"/>
    </source>
</evidence>
<keyword evidence="1" id="KW-0732">Signal</keyword>
<dbReference type="AlphaFoldDB" id="A0A918XQB3"/>
<proteinExistence type="predicted"/>
<reference evidence="2" key="1">
    <citation type="journal article" date="2014" name="Int. J. Syst. Evol. Microbiol.">
        <title>Complete genome sequence of Corynebacterium casei LMG S-19264T (=DSM 44701T), isolated from a smear-ripened cheese.</title>
        <authorList>
            <consortium name="US DOE Joint Genome Institute (JGI-PGF)"/>
            <person name="Walter F."/>
            <person name="Albersmeier A."/>
            <person name="Kalinowski J."/>
            <person name="Ruckert C."/>
        </authorList>
    </citation>
    <scope>NUCLEOTIDE SEQUENCE</scope>
    <source>
        <strain evidence="2">KCTC 42651</strain>
    </source>
</reference>
<reference evidence="2" key="2">
    <citation type="submission" date="2020-09" db="EMBL/GenBank/DDBJ databases">
        <authorList>
            <person name="Sun Q."/>
            <person name="Kim S."/>
        </authorList>
    </citation>
    <scope>NUCLEOTIDE SEQUENCE</scope>
    <source>
        <strain evidence="2">KCTC 42651</strain>
    </source>
</reference>
<dbReference type="EMBL" id="BMZS01000002">
    <property type="protein sequence ID" value="GHD44255.1"/>
    <property type="molecule type" value="Genomic_DNA"/>
</dbReference>
<feature type="chain" id="PRO_5038024191" description="Secreted protein" evidence="1">
    <location>
        <begin position="30"/>
        <end position="78"/>
    </location>
</feature>
<name>A0A918XQB3_9PROT</name>
<evidence type="ECO:0008006" key="4">
    <source>
        <dbReference type="Google" id="ProtNLM"/>
    </source>
</evidence>
<comment type="caution">
    <text evidence="2">The sequence shown here is derived from an EMBL/GenBank/DDBJ whole genome shotgun (WGS) entry which is preliminary data.</text>
</comment>
<accession>A0A918XQB3</accession>
<sequence>MAITALPSGAVAVAAVGSAAAVASATAMAAVRVKAIIRSLPVLGSCGERHTGRRVALTGALVLRTPRSFKGCFASRSQ</sequence>
<feature type="signal peptide" evidence="1">
    <location>
        <begin position="1"/>
        <end position="29"/>
    </location>
</feature>
<evidence type="ECO:0000256" key="1">
    <source>
        <dbReference type="SAM" id="SignalP"/>
    </source>
</evidence>
<dbReference type="Proteomes" id="UP000630353">
    <property type="component" value="Unassembled WGS sequence"/>
</dbReference>
<evidence type="ECO:0000313" key="2">
    <source>
        <dbReference type="EMBL" id="GHD44255.1"/>
    </source>
</evidence>
<organism evidence="2 3">
    <name type="scientific">Thalassobaculum fulvum</name>
    <dbReference type="NCBI Taxonomy" id="1633335"/>
    <lineage>
        <taxon>Bacteria</taxon>
        <taxon>Pseudomonadati</taxon>
        <taxon>Pseudomonadota</taxon>
        <taxon>Alphaproteobacteria</taxon>
        <taxon>Rhodospirillales</taxon>
        <taxon>Thalassobaculaceae</taxon>
        <taxon>Thalassobaculum</taxon>
    </lineage>
</organism>